<dbReference type="Proteomes" id="UP000824062">
    <property type="component" value="Unassembled WGS sequence"/>
</dbReference>
<dbReference type="PANTHER" id="PTHR30460:SF0">
    <property type="entry name" value="MODERATE CONDUCTANCE MECHANOSENSITIVE CHANNEL YBIO"/>
    <property type="match status" value="1"/>
</dbReference>
<dbReference type="Pfam" id="PF21088">
    <property type="entry name" value="MS_channel_1st"/>
    <property type="match status" value="1"/>
</dbReference>
<accession>A0A9D2JEJ3</accession>
<keyword evidence="6 8" id="KW-0472">Membrane</keyword>
<protein>
    <submittedName>
        <fullName evidence="11">Mechanosensitive ion channel</fullName>
    </submittedName>
</protein>
<organism evidence="11 12">
    <name type="scientific">Candidatus Olsenella pullistercoris</name>
    <dbReference type="NCBI Taxonomy" id="2838712"/>
    <lineage>
        <taxon>Bacteria</taxon>
        <taxon>Bacillati</taxon>
        <taxon>Actinomycetota</taxon>
        <taxon>Coriobacteriia</taxon>
        <taxon>Coriobacteriales</taxon>
        <taxon>Atopobiaceae</taxon>
        <taxon>Olsenella</taxon>
    </lineage>
</organism>
<comment type="caution">
    <text evidence="11">The sequence shown here is derived from an EMBL/GenBank/DDBJ whole genome shotgun (WGS) entry which is preliminary data.</text>
</comment>
<evidence type="ECO:0000256" key="2">
    <source>
        <dbReference type="ARBA" id="ARBA00008017"/>
    </source>
</evidence>
<evidence type="ECO:0000256" key="3">
    <source>
        <dbReference type="ARBA" id="ARBA00022475"/>
    </source>
</evidence>
<proteinExistence type="inferred from homology"/>
<evidence type="ECO:0000256" key="6">
    <source>
        <dbReference type="ARBA" id="ARBA00023136"/>
    </source>
</evidence>
<evidence type="ECO:0000259" key="10">
    <source>
        <dbReference type="Pfam" id="PF21088"/>
    </source>
</evidence>
<dbReference type="InterPro" id="IPR006685">
    <property type="entry name" value="MscS_channel_2nd"/>
</dbReference>
<evidence type="ECO:0000256" key="1">
    <source>
        <dbReference type="ARBA" id="ARBA00004651"/>
    </source>
</evidence>
<dbReference type="GO" id="GO:0005886">
    <property type="term" value="C:plasma membrane"/>
    <property type="evidence" value="ECO:0007669"/>
    <property type="project" value="UniProtKB-SubCell"/>
</dbReference>
<keyword evidence="4 8" id="KW-0812">Transmembrane</keyword>
<dbReference type="InterPro" id="IPR023408">
    <property type="entry name" value="MscS_beta-dom_sf"/>
</dbReference>
<dbReference type="SUPFAM" id="SSF82861">
    <property type="entry name" value="Mechanosensitive channel protein MscS (YggB), transmembrane region"/>
    <property type="match status" value="1"/>
</dbReference>
<dbReference type="Gene3D" id="2.30.30.60">
    <property type="match status" value="1"/>
</dbReference>
<dbReference type="InterPro" id="IPR045276">
    <property type="entry name" value="YbiO_bact"/>
</dbReference>
<feature type="transmembrane region" description="Helical" evidence="8">
    <location>
        <begin position="284"/>
        <end position="308"/>
    </location>
</feature>
<name>A0A9D2JEJ3_9ACTN</name>
<comment type="subcellular location">
    <subcellularLocation>
        <location evidence="1">Cell membrane</location>
        <topology evidence="1">Multi-pass membrane protein</topology>
    </subcellularLocation>
</comment>
<dbReference type="InterPro" id="IPR011066">
    <property type="entry name" value="MscS_channel_C_sf"/>
</dbReference>
<reference evidence="11" key="1">
    <citation type="journal article" date="2021" name="PeerJ">
        <title>Extensive microbial diversity within the chicken gut microbiome revealed by metagenomics and culture.</title>
        <authorList>
            <person name="Gilroy R."/>
            <person name="Ravi A."/>
            <person name="Getino M."/>
            <person name="Pursley I."/>
            <person name="Horton D.L."/>
            <person name="Alikhan N.F."/>
            <person name="Baker D."/>
            <person name="Gharbi K."/>
            <person name="Hall N."/>
            <person name="Watson M."/>
            <person name="Adriaenssens E.M."/>
            <person name="Foster-Nyarko E."/>
            <person name="Jarju S."/>
            <person name="Secka A."/>
            <person name="Antonio M."/>
            <person name="Oren A."/>
            <person name="Chaudhuri R.R."/>
            <person name="La Ragione R."/>
            <person name="Hildebrand F."/>
            <person name="Pallen M.J."/>
        </authorList>
    </citation>
    <scope>NUCLEOTIDE SEQUENCE</scope>
    <source>
        <strain evidence="11">ChiHjej12B11-14209</strain>
    </source>
</reference>
<dbReference type="Gene3D" id="3.30.450.20">
    <property type="entry name" value="PAS domain"/>
    <property type="match status" value="1"/>
</dbReference>
<dbReference type="AlphaFoldDB" id="A0A9D2JEJ3"/>
<dbReference type="Gene3D" id="1.10.287.1260">
    <property type="match status" value="1"/>
</dbReference>
<dbReference type="PANTHER" id="PTHR30460">
    <property type="entry name" value="MODERATE CONDUCTANCE MECHANOSENSITIVE CHANNEL YBIO"/>
    <property type="match status" value="1"/>
</dbReference>
<feature type="coiled-coil region" evidence="7">
    <location>
        <begin position="42"/>
        <end position="69"/>
    </location>
</feature>
<dbReference type="Pfam" id="PF00924">
    <property type="entry name" value="MS_channel_2nd"/>
    <property type="match status" value="1"/>
</dbReference>
<dbReference type="Gene3D" id="3.30.70.100">
    <property type="match status" value="1"/>
</dbReference>
<feature type="transmembrane region" description="Helical" evidence="8">
    <location>
        <begin position="749"/>
        <end position="769"/>
    </location>
</feature>
<comment type="similarity">
    <text evidence="2">Belongs to the MscS (TC 1.A.23) family.</text>
</comment>
<feature type="transmembrane region" description="Helical" evidence="8">
    <location>
        <begin position="706"/>
        <end position="724"/>
    </location>
</feature>
<keyword evidence="3" id="KW-1003">Cell membrane</keyword>
<evidence type="ECO:0000259" key="9">
    <source>
        <dbReference type="Pfam" id="PF00924"/>
    </source>
</evidence>
<keyword evidence="5 8" id="KW-1133">Transmembrane helix</keyword>
<evidence type="ECO:0000256" key="4">
    <source>
        <dbReference type="ARBA" id="ARBA00022692"/>
    </source>
</evidence>
<evidence type="ECO:0000256" key="8">
    <source>
        <dbReference type="SAM" id="Phobius"/>
    </source>
</evidence>
<dbReference type="GO" id="GO:0008381">
    <property type="term" value="F:mechanosensitive monoatomic ion channel activity"/>
    <property type="evidence" value="ECO:0007669"/>
    <property type="project" value="InterPro"/>
</dbReference>
<evidence type="ECO:0000256" key="5">
    <source>
        <dbReference type="ARBA" id="ARBA00022989"/>
    </source>
</evidence>
<feature type="transmembrane region" description="Helical" evidence="8">
    <location>
        <begin position="341"/>
        <end position="359"/>
    </location>
</feature>
<keyword evidence="7" id="KW-0175">Coiled coil</keyword>
<dbReference type="InterPro" id="IPR011014">
    <property type="entry name" value="MscS_channel_TM-2"/>
</dbReference>
<evidence type="ECO:0000256" key="7">
    <source>
        <dbReference type="SAM" id="Coils"/>
    </source>
</evidence>
<dbReference type="InterPro" id="IPR049142">
    <property type="entry name" value="MS_channel_1st"/>
</dbReference>
<evidence type="ECO:0000313" key="11">
    <source>
        <dbReference type="EMBL" id="HIZ46402.1"/>
    </source>
</evidence>
<feature type="domain" description="Mechanosensitive ion channel transmembrane helices 2/3" evidence="10">
    <location>
        <begin position="794"/>
        <end position="834"/>
    </location>
</feature>
<gene>
    <name evidence="11" type="ORF">IAA19_05215</name>
</gene>
<dbReference type="EMBL" id="DXBM01000045">
    <property type="protein sequence ID" value="HIZ46402.1"/>
    <property type="molecule type" value="Genomic_DNA"/>
</dbReference>
<dbReference type="SUPFAM" id="SSF50182">
    <property type="entry name" value="Sm-like ribonucleoproteins"/>
    <property type="match status" value="1"/>
</dbReference>
<reference evidence="11" key="2">
    <citation type="submission" date="2021-04" db="EMBL/GenBank/DDBJ databases">
        <authorList>
            <person name="Gilroy R."/>
        </authorList>
    </citation>
    <scope>NUCLEOTIDE SEQUENCE</scope>
    <source>
        <strain evidence="11">ChiHjej12B11-14209</strain>
    </source>
</reference>
<feature type="domain" description="Mechanosensitive ion channel MscS" evidence="9">
    <location>
        <begin position="835"/>
        <end position="900"/>
    </location>
</feature>
<feature type="transmembrane region" description="Helical" evidence="8">
    <location>
        <begin position="619"/>
        <end position="640"/>
    </location>
</feature>
<sequence>MKMSRGLRAKIAAIVAAALASVVVMGALLFGMQGELTRASYDSEMEAEAEQLQALLADAEEENAQNKETFDAVYQSKAQSVSFMAANEAGFEATDAKMREYQELLGVDNVLVVREDGTVVAKAADTRADFGSSRFNYLRESLVTGEPSRAVEVELPDEDWLTRYYAARIDDETMVVIEQSPAELRELVESTGSVASVLSGVRIGQDGYVFALSAQTYVIEYHPDEALVGADALDAGIDVTGLEDGHVGWMTLDGERIYARVCLIGDTYYVEAVPAADMNATGDVTVGVILFAFAVVVASVALYGIFVLRDDERRGSQGEDGRDDAERVGGLSLNRRIAPRAAVLCVVGFAAVVVVSLYMQTLFALSSQSLVLGESVDQAASTIERSQDRAAELEEQYNERYLSKAEVAAYILDQNPDLATREKLQELADVLEVQYLFTFDLSGDMTATNSSFTNFSLSEDPEDQSYEFRKLLQGVDHVVQPAGPDEVSGELRQYIGVTTHDEAGMVNGFVQLGIRPTRLGDLLESVQIESVLDGIHVGANGFAFAVSKADGTFAYYPNENMLGRSAVDCGMTEAQLKDGYSDYVTINGESLYAASAETSDYYVFAVTPDGALMGERGPLTAATGGVALACLGVIFCLIAIEPAPGPAAKVAAAGGDAERGAEEGSQRMVSVTVGGRSMKTVAAASRWFRRSFNWNELSPEQKLARVLRWFMTVAVIVVCVAVVFKDQIFDRGSIFAYILGGGWERGLNIFAVTASIMVACVVATASEVLQKLLQLVSRVVEARGVTMCRLAASVVKYVTIVGMLYWCLAMLGVDTATLLASAGLLTLAISLGAKDLVTDIIAGLFIIFEGEFRVGDIIQVGGSKGTVMEIGVRTTKINDGAGNILVMRNSSISNVVNMTKETSFASVEVGIEYGESLERVENILAKELPNIKRRLPAIIDGPFYKGVTMLADNSVNIKIVAECSERDRSGLTNDLNREMKLLFDKYDISIPFPQVVVNKPVTFKKATAAERVAADKFNAEQKEAIKNLTDEDEDFDEFNDSERR</sequence>
<evidence type="ECO:0000313" key="12">
    <source>
        <dbReference type="Proteomes" id="UP000824062"/>
    </source>
</evidence>
<feature type="transmembrane region" description="Helical" evidence="8">
    <location>
        <begin position="790"/>
        <end position="813"/>
    </location>
</feature>
<dbReference type="InterPro" id="IPR010920">
    <property type="entry name" value="LSM_dom_sf"/>
</dbReference>
<dbReference type="SUPFAM" id="SSF82689">
    <property type="entry name" value="Mechanosensitive channel protein MscS (YggB), C-terminal domain"/>
    <property type="match status" value="1"/>
</dbReference>